<reference evidence="1 2" key="1">
    <citation type="submission" date="2016-08" db="EMBL/GenBank/DDBJ databases">
        <title>Genome of Bacillus solimangrovi GH2-4.</title>
        <authorList>
            <person name="Lim S."/>
            <person name="Kim B.-C."/>
        </authorList>
    </citation>
    <scope>NUCLEOTIDE SEQUENCE [LARGE SCALE GENOMIC DNA]</scope>
    <source>
        <strain evidence="1 2">GH2-4</strain>
    </source>
</reference>
<evidence type="ECO:0008006" key="3">
    <source>
        <dbReference type="Google" id="ProtNLM"/>
    </source>
</evidence>
<dbReference type="EMBL" id="MJEH01000044">
    <property type="protein sequence ID" value="OEH91775.1"/>
    <property type="molecule type" value="Genomic_DNA"/>
</dbReference>
<organism evidence="1 2">
    <name type="scientific">Bacillus solimangrovi</name>
    <dbReference type="NCBI Taxonomy" id="1305675"/>
    <lineage>
        <taxon>Bacteria</taxon>
        <taxon>Bacillati</taxon>
        <taxon>Bacillota</taxon>
        <taxon>Bacilli</taxon>
        <taxon>Bacillales</taxon>
        <taxon>Bacillaceae</taxon>
        <taxon>Bacillus</taxon>
    </lineage>
</organism>
<dbReference type="SUPFAM" id="SSF56317">
    <property type="entry name" value="Carbon-nitrogen hydrolase"/>
    <property type="match status" value="1"/>
</dbReference>
<dbReference type="AlphaFoldDB" id="A0A1E5LCF4"/>
<comment type="caution">
    <text evidence="1">The sequence shown here is derived from an EMBL/GenBank/DDBJ whole genome shotgun (WGS) entry which is preliminary data.</text>
</comment>
<gene>
    <name evidence="1" type="ORF">BFG57_03275</name>
</gene>
<dbReference type="OrthoDB" id="2679900at2"/>
<dbReference type="InterPro" id="IPR036526">
    <property type="entry name" value="C-N_Hydrolase_sf"/>
</dbReference>
<name>A0A1E5LCF4_9BACI</name>
<dbReference type="Proteomes" id="UP000095209">
    <property type="component" value="Unassembled WGS sequence"/>
</dbReference>
<dbReference type="RefSeq" id="WP_069718060.1">
    <property type="nucleotide sequence ID" value="NZ_MJEH01000044.1"/>
</dbReference>
<dbReference type="Gene3D" id="3.60.110.10">
    <property type="entry name" value="Carbon-nitrogen hydrolase"/>
    <property type="match status" value="1"/>
</dbReference>
<evidence type="ECO:0000313" key="1">
    <source>
        <dbReference type="EMBL" id="OEH91775.1"/>
    </source>
</evidence>
<accession>A0A1E5LCF4</accession>
<sequence length="297" mass="34107">MKNDKQWYVLSYPMGSEESVLEYCINKLEQLPQESIAVLPEYIAYTVENGNKALEQLKVTAISKKISIMTTINMIPIDLPYMENNRNYNTLIIITKEGKIHTPQAKITPQSFERVQYDEKFPKMNVADYHYLNKVELHINNEVKTAIFIICSDVYTLMAGVEKVKDLHADFCIVPGNFGIGAEAAVRRVLTRFRDAGIFKTTIFSNPFQQLKKSSHKPLVQEACDFITSSNQNSLQLSDWERIELLKRNVCIYPDQQVPSFIHMASLTKMGQGRMTVSMSRLDVDVHINQYEKKVIL</sequence>
<protein>
    <recommendedName>
        <fullName evidence="3">CN hydrolase domain-containing protein</fullName>
    </recommendedName>
</protein>
<keyword evidence="2" id="KW-1185">Reference proteome</keyword>
<proteinExistence type="predicted"/>
<evidence type="ECO:0000313" key="2">
    <source>
        <dbReference type="Proteomes" id="UP000095209"/>
    </source>
</evidence>